<keyword evidence="3" id="KW-1185">Reference proteome</keyword>
<evidence type="ECO:0000256" key="1">
    <source>
        <dbReference type="SAM" id="Phobius"/>
    </source>
</evidence>
<keyword evidence="1" id="KW-0472">Membrane</keyword>
<protein>
    <submittedName>
        <fullName evidence="2">Uncharacterized protein</fullName>
    </submittedName>
</protein>
<feature type="transmembrane region" description="Helical" evidence="1">
    <location>
        <begin position="20"/>
        <end position="40"/>
    </location>
</feature>
<evidence type="ECO:0000313" key="3">
    <source>
        <dbReference type="Proteomes" id="UP001321421"/>
    </source>
</evidence>
<name>A0ABM8H7G1_9MICO</name>
<dbReference type="EMBL" id="AP027735">
    <property type="protein sequence ID" value="BDZ56696.1"/>
    <property type="molecule type" value="Genomic_DNA"/>
</dbReference>
<keyword evidence="1" id="KW-0812">Transmembrane</keyword>
<dbReference type="Proteomes" id="UP001321421">
    <property type="component" value="Chromosome"/>
</dbReference>
<gene>
    <name evidence="2" type="ORF">GCM10025872_03530</name>
</gene>
<accession>A0ABM8H7G1</accession>
<dbReference type="RefSeq" id="WP_289232143.1">
    <property type="nucleotide sequence ID" value="NZ_AP027735.1"/>
</dbReference>
<evidence type="ECO:0000313" key="2">
    <source>
        <dbReference type="EMBL" id="BDZ56696.1"/>
    </source>
</evidence>
<reference evidence="3" key="1">
    <citation type="journal article" date="2019" name="Int. J. Syst. Evol. Microbiol.">
        <title>The Global Catalogue of Microorganisms (GCM) 10K type strain sequencing project: providing services to taxonomists for standard genome sequencing and annotation.</title>
        <authorList>
            <consortium name="The Broad Institute Genomics Platform"/>
            <consortium name="The Broad Institute Genome Sequencing Center for Infectious Disease"/>
            <person name="Wu L."/>
            <person name="Ma J."/>
        </authorList>
    </citation>
    <scope>NUCLEOTIDE SEQUENCE [LARGE SCALE GENOMIC DNA]</scope>
    <source>
        <strain evidence="3">NBRC 110608</strain>
    </source>
</reference>
<organism evidence="2 3">
    <name type="scientific">Barrientosiimonas endolithica</name>
    <dbReference type="NCBI Taxonomy" id="1535208"/>
    <lineage>
        <taxon>Bacteria</taxon>
        <taxon>Bacillati</taxon>
        <taxon>Actinomycetota</taxon>
        <taxon>Actinomycetes</taxon>
        <taxon>Micrococcales</taxon>
        <taxon>Dermacoccaceae</taxon>
        <taxon>Barrientosiimonas</taxon>
    </lineage>
</organism>
<proteinExistence type="predicted"/>
<sequence length="41" mass="4391">MPSGLALSVLWLTDWVPTPLTVMVAVCVFCTFHATTGNVIV</sequence>
<keyword evidence="1" id="KW-1133">Transmembrane helix</keyword>